<dbReference type="Gene3D" id="3.40.50.300">
    <property type="entry name" value="P-loop containing nucleotide triphosphate hydrolases"/>
    <property type="match status" value="1"/>
</dbReference>
<keyword evidence="4" id="KW-0493">Microtubule</keyword>
<evidence type="ECO:0000256" key="6">
    <source>
        <dbReference type="ARBA" id="ARBA00022803"/>
    </source>
</evidence>
<dbReference type="SMART" id="SM00028">
    <property type="entry name" value="TPR"/>
    <property type="match status" value="6"/>
</dbReference>
<keyword evidence="6 10" id="KW-0802">TPR repeat</keyword>
<keyword evidence="9" id="KW-0206">Cytoskeleton</keyword>
<evidence type="ECO:0000259" key="11">
    <source>
        <dbReference type="Pfam" id="PF00931"/>
    </source>
</evidence>
<feature type="domain" description="NB-ARC" evidence="11">
    <location>
        <begin position="62"/>
        <end position="226"/>
    </location>
</feature>
<keyword evidence="8" id="KW-0505">Motor protein</keyword>
<evidence type="ECO:0000313" key="12">
    <source>
        <dbReference type="EMBL" id="VEP14583.1"/>
    </source>
</evidence>
<keyword evidence="3" id="KW-0963">Cytoplasm</keyword>
<dbReference type="InterPro" id="IPR019734">
    <property type="entry name" value="TPR_rpt"/>
</dbReference>
<feature type="repeat" description="TPR" evidence="10">
    <location>
        <begin position="536"/>
        <end position="569"/>
    </location>
</feature>
<dbReference type="GO" id="GO:0007018">
    <property type="term" value="P:microtubule-based movement"/>
    <property type="evidence" value="ECO:0007669"/>
    <property type="project" value="TreeGrafter"/>
</dbReference>
<comment type="similarity">
    <text evidence="2">Belongs to the kinesin light chain family.</text>
</comment>
<dbReference type="GO" id="GO:0043531">
    <property type="term" value="F:ADP binding"/>
    <property type="evidence" value="ECO:0007669"/>
    <property type="project" value="InterPro"/>
</dbReference>
<evidence type="ECO:0000256" key="2">
    <source>
        <dbReference type="ARBA" id="ARBA00009622"/>
    </source>
</evidence>
<comment type="subcellular location">
    <subcellularLocation>
        <location evidence="1">Cytoplasm</location>
        <location evidence="1">Cytoskeleton</location>
    </subcellularLocation>
</comment>
<dbReference type="Pfam" id="PF13424">
    <property type="entry name" value="TPR_12"/>
    <property type="match status" value="3"/>
</dbReference>
<evidence type="ECO:0000256" key="7">
    <source>
        <dbReference type="ARBA" id="ARBA00023054"/>
    </source>
</evidence>
<dbReference type="PROSITE" id="PS50005">
    <property type="entry name" value="TPR"/>
    <property type="match status" value="3"/>
</dbReference>
<dbReference type="InterPro" id="IPR002151">
    <property type="entry name" value="Kinesin_light"/>
</dbReference>
<dbReference type="PANTHER" id="PTHR45783:SF3">
    <property type="entry name" value="KINESIN LIGHT CHAIN"/>
    <property type="match status" value="1"/>
</dbReference>
<evidence type="ECO:0000256" key="4">
    <source>
        <dbReference type="ARBA" id="ARBA00022701"/>
    </source>
</evidence>
<sequence length="722" mass="82791">MNNNDGNGDLDIDLNSGNYNENIGRDYNDNRKIINNPPPEKPFKPIKYIPKFGSKNFVGRQDDLITVHQELYEGQNNRVAISAVSGMGGVGKTELAIQYANKHNDDYSGGICWLNVRGGNLATEIIQFIQLEMGLEVPQKDLQENALTVEEQVAWCWQNWRPPEGLVLVILDDVTEYRDIKKLLPRTNNQRFKLLITTRQRRLDSNFVDLPLDVLSEDESLSLLRGILGEEDGRIDRELQIAKDLCQWLGYLPLGLELVGRYLLEDPDLSVAEILEELNEERLDQEAINPESEDLEATEMTAKLGVQAAFNLTWKRLDLKTKEVGELLSLFEPTVIAWKYVDSVSESLNWIKKDVKNAKKQLYKRHLIERLGEEEASYKIHPLIREFLQTKINDSEHKRDYTQSFCAKFIEIGRTIPEATTLEFINSVKNAIPHLTEVAENHLDAVSDENLIWAFIGLARFYNGQGLYTLAEPWFQQYVEVVKSHFGENHRNYAESLNNLALLYKSQEKYEEAELLYTQAKELCKRILGENHPHTATSLNNLAGLYYSQGKYEEAEPLLIQALELRKRILGEDHPDYAQSLNNLALLYNAQGKYEEAEPLLIQALELIKCILGEDHPHYATSLNNLALLYSNQGKYEKAKPLYIQALELTKRILGEDHPDYARSLHNLASLYSNQGRYDQAEPLFIQALEIAEQVLGSDHPKTEMIRLITENFILLRKSNNY</sequence>
<dbReference type="PANTHER" id="PTHR45783">
    <property type="entry name" value="KINESIN LIGHT CHAIN"/>
    <property type="match status" value="1"/>
</dbReference>
<gene>
    <name evidence="12" type="ORF">H1P_2720011</name>
</gene>
<accession>A0A563VT37</accession>
<keyword evidence="7" id="KW-0175">Coiled coil</keyword>
<feature type="repeat" description="TPR" evidence="10">
    <location>
        <begin position="662"/>
        <end position="695"/>
    </location>
</feature>
<reference evidence="12 13" key="1">
    <citation type="submission" date="2019-01" db="EMBL/GenBank/DDBJ databases">
        <authorList>
            <person name="Brito A."/>
        </authorList>
    </citation>
    <scope>NUCLEOTIDE SEQUENCE [LARGE SCALE GENOMIC DNA]</scope>
    <source>
        <strain evidence="12">1</strain>
    </source>
</reference>
<evidence type="ECO:0000256" key="10">
    <source>
        <dbReference type="PROSITE-ProRule" id="PRU00339"/>
    </source>
</evidence>
<dbReference type="SUPFAM" id="SSF48452">
    <property type="entry name" value="TPR-like"/>
    <property type="match status" value="1"/>
</dbReference>
<evidence type="ECO:0000256" key="9">
    <source>
        <dbReference type="ARBA" id="ARBA00023212"/>
    </source>
</evidence>
<dbReference type="OrthoDB" id="582340at2"/>
<feature type="repeat" description="TPR" evidence="10">
    <location>
        <begin position="620"/>
        <end position="653"/>
    </location>
</feature>
<proteinExistence type="inferred from homology"/>
<dbReference type="InterPro" id="IPR002182">
    <property type="entry name" value="NB-ARC"/>
</dbReference>
<dbReference type="GO" id="GO:0005874">
    <property type="term" value="C:microtubule"/>
    <property type="evidence" value="ECO:0007669"/>
    <property type="project" value="UniProtKB-KW"/>
</dbReference>
<name>A0A563VT37_9CYAN</name>
<evidence type="ECO:0000256" key="1">
    <source>
        <dbReference type="ARBA" id="ARBA00004245"/>
    </source>
</evidence>
<dbReference type="GO" id="GO:0005871">
    <property type="term" value="C:kinesin complex"/>
    <property type="evidence" value="ECO:0007669"/>
    <property type="project" value="InterPro"/>
</dbReference>
<organism evidence="12 13">
    <name type="scientific">Hyella patelloides LEGE 07179</name>
    <dbReference type="NCBI Taxonomy" id="945734"/>
    <lineage>
        <taxon>Bacteria</taxon>
        <taxon>Bacillati</taxon>
        <taxon>Cyanobacteriota</taxon>
        <taxon>Cyanophyceae</taxon>
        <taxon>Pleurocapsales</taxon>
        <taxon>Hyellaceae</taxon>
        <taxon>Hyella</taxon>
    </lineage>
</organism>
<dbReference type="InterPro" id="IPR027417">
    <property type="entry name" value="P-loop_NTPase"/>
</dbReference>
<protein>
    <submittedName>
        <fullName evidence="12">NB-ARC domain protein</fullName>
    </submittedName>
</protein>
<evidence type="ECO:0000256" key="8">
    <source>
        <dbReference type="ARBA" id="ARBA00023175"/>
    </source>
</evidence>
<dbReference type="PRINTS" id="PR00381">
    <property type="entry name" value="KINESINLIGHT"/>
</dbReference>
<keyword evidence="13" id="KW-1185">Reference proteome</keyword>
<keyword evidence="5" id="KW-0677">Repeat</keyword>
<dbReference type="Pfam" id="PF00931">
    <property type="entry name" value="NB-ARC"/>
    <property type="match status" value="1"/>
</dbReference>
<dbReference type="GO" id="GO:0019894">
    <property type="term" value="F:kinesin binding"/>
    <property type="evidence" value="ECO:0007669"/>
    <property type="project" value="TreeGrafter"/>
</dbReference>
<dbReference type="EMBL" id="CAACVJ010000193">
    <property type="protein sequence ID" value="VEP14583.1"/>
    <property type="molecule type" value="Genomic_DNA"/>
</dbReference>
<dbReference type="Proteomes" id="UP000320055">
    <property type="component" value="Unassembled WGS sequence"/>
</dbReference>
<evidence type="ECO:0000256" key="3">
    <source>
        <dbReference type="ARBA" id="ARBA00022490"/>
    </source>
</evidence>
<dbReference type="InterPro" id="IPR011990">
    <property type="entry name" value="TPR-like_helical_dom_sf"/>
</dbReference>
<evidence type="ECO:0000313" key="13">
    <source>
        <dbReference type="Proteomes" id="UP000320055"/>
    </source>
</evidence>
<evidence type="ECO:0000256" key="5">
    <source>
        <dbReference type="ARBA" id="ARBA00022737"/>
    </source>
</evidence>
<dbReference type="SUPFAM" id="SSF52540">
    <property type="entry name" value="P-loop containing nucleoside triphosphate hydrolases"/>
    <property type="match status" value="1"/>
</dbReference>
<dbReference type="GO" id="GO:0005737">
    <property type="term" value="C:cytoplasm"/>
    <property type="evidence" value="ECO:0007669"/>
    <property type="project" value="TreeGrafter"/>
</dbReference>
<dbReference type="AlphaFoldDB" id="A0A563VT37"/>
<dbReference type="Gene3D" id="1.25.40.10">
    <property type="entry name" value="Tetratricopeptide repeat domain"/>
    <property type="match status" value="2"/>
</dbReference>